<dbReference type="EMBL" id="PUHW01000244">
    <property type="protein sequence ID" value="KAG0687565.1"/>
    <property type="molecule type" value="Genomic_DNA"/>
</dbReference>
<gene>
    <name evidence="1" type="ORF">C6P40_002183</name>
</gene>
<proteinExistence type="predicted"/>
<dbReference type="AlphaFoldDB" id="A0A9P6WI60"/>
<organism evidence="1 2">
    <name type="scientific">Pichia californica</name>
    <dbReference type="NCBI Taxonomy" id="460514"/>
    <lineage>
        <taxon>Eukaryota</taxon>
        <taxon>Fungi</taxon>
        <taxon>Dikarya</taxon>
        <taxon>Ascomycota</taxon>
        <taxon>Saccharomycotina</taxon>
        <taxon>Pichiomycetes</taxon>
        <taxon>Pichiales</taxon>
        <taxon>Pichiaceae</taxon>
        <taxon>Pichia</taxon>
    </lineage>
</organism>
<dbReference type="Proteomes" id="UP000697127">
    <property type="component" value="Unassembled WGS sequence"/>
</dbReference>
<name>A0A9P6WI60_9ASCO</name>
<keyword evidence="2" id="KW-1185">Reference proteome</keyword>
<comment type="caution">
    <text evidence="1">The sequence shown here is derived from an EMBL/GenBank/DDBJ whole genome shotgun (WGS) entry which is preliminary data.</text>
</comment>
<reference evidence="1" key="1">
    <citation type="submission" date="2020-11" db="EMBL/GenBank/DDBJ databases">
        <title>Kefir isolates.</title>
        <authorList>
            <person name="Marcisauskas S."/>
            <person name="Kim Y."/>
            <person name="Blasche S."/>
        </authorList>
    </citation>
    <scope>NUCLEOTIDE SEQUENCE</scope>
    <source>
        <strain evidence="1">Olga-1</strain>
    </source>
</reference>
<accession>A0A9P6WI60</accession>
<protein>
    <submittedName>
        <fullName evidence="1">Uncharacterized protein</fullName>
    </submittedName>
</protein>
<sequence>MWRNIKRFNCNSLKFSQLFVYNSKRFQHDEIQTNFPLISPLLSHRLLGKSQFLANVDEETILELLQSISDIPVQPSEFKFLNFKDLPHSKTLPLIPNELNDDSIIEYVHQLTNFQYNRQNTSKISEILMEIVNYKPILLTKEEYLKIIRFFHHTSHDSICYKILNIMSEKTNIKQDIDFDNIILSKSAKPSMYKLKIERLEVLKGKNWESNCNTWYSIFHMFNNPEPQIQMLELMDEYQVLTMPILRSLNSITKFLSAERLLSIYEKNGITLKNKRMDSILLNQLVACYLKDNRIEEIWKIITNNNDYELKKFINHGLFVVFTTHFIKNNQIAYAFALSKFFKLKYNIDTNSILRSMLINIYLKDCPYFDNWVSLARLLYPVSENSKGFINSKTISNLNDYCDLHNIREDLTKIEKKDLELMKSINSNLVWNKNPIFKLSRNDPKFIEIALKLGQKD</sequence>
<evidence type="ECO:0000313" key="2">
    <source>
        <dbReference type="Proteomes" id="UP000697127"/>
    </source>
</evidence>
<evidence type="ECO:0000313" key="1">
    <source>
        <dbReference type="EMBL" id="KAG0687565.1"/>
    </source>
</evidence>